<comment type="caution">
    <text evidence="2">The sequence shown here is derived from an EMBL/GenBank/DDBJ whole genome shotgun (WGS) entry which is preliminary data.</text>
</comment>
<gene>
    <name evidence="2" type="ORF">THAOC_25826</name>
</gene>
<organism evidence="2 3">
    <name type="scientific">Thalassiosira oceanica</name>
    <name type="common">Marine diatom</name>
    <dbReference type="NCBI Taxonomy" id="159749"/>
    <lineage>
        <taxon>Eukaryota</taxon>
        <taxon>Sar</taxon>
        <taxon>Stramenopiles</taxon>
        <taxon>Ochrophyta</taxon>
        <taxon>Bacillariophyta</taxon>
        <taxon>Coscinodiscophyceae</taxon>
        <taxon>Thalassiosirophycidae</taxon>
        <taxon>Thalassiosirales</taxon>
        <taxon>Thalassiosiraceae</taxon>
        <taxon>Thalassiosira</taxon>
    </lineage>
</organism>
<name>K0S6N7_THAOC</name>
<evidence type="ECO:0000256" key="1">
    <source>
        <dbReference type="SAM" id="MobiDB-lite"/>
    </source>
</evidence>
<evidence type="ECO:0000313" key="2">
    <source>
        <dbReference type="EMBL" id="EJK54537.1"/>
    </source>
</evidence>
<feature type="region of interest" description="Disordered" evidence="1">
    <location>
        <begin position="1"/>
        <end position="21"/>
    </location>
</feature>
<dbReference type="Proteomes" id="UP000266841">
    <property type="component" value="Unassembled WGS sequence"/>
</dbReference>
<proteinExistence type="predicted"/>
<reference evidence="2 3" key="1">
    <citation type="journal article" date="2012" name="Genome Biol.">
        <title>Genome and low-iron response of an oceanic diatom adapted to chronic iron limitation.</title>
        <authorList>
            <person name="Lommer M."/>
            <person name="Specht M."/>
            <person name="Roy A.S."/>
            <person name="Kraemer L."/>
            <person name="Andreson R."/>
            <person name="Gutowska M.A."/>
            <person name="Wolf J."/>
            <person name="Bergner S.V."/>
            <person name="Schilhabel M.B."/>
            <person name="Klostermeier U.C."/>
            <person name="Beiko R.G."/>
            <person name="Rosenstiel P."/>
            <person name="Hippler M."/>
            <person name="Laroche J."/>
        </authorList>
    </citation>
    <scope>NUCLEOTIDE SEQUENCE [LARGE SCALE GENOMIC DNA]</scope>
    <source>
        <strain evidence="2 3">CCMP1005</strain>
    </source>
</reference>
<evidence type="ECO:0000313" key="3">
    <source>
        <dbReference type="Proteomes" id="UP000266841"/>
    </source>
</evidence>
<dbReference type="EMBL" id="AGNL01035678">
    <property type="protein sequence ID" value="EJK54537.1"/>
    <property type="molecule type" value="Genomic_DNA"/>
</dbReference>
<keyword evidence="3" id="KW-1185">Reference proteome</keyword>
<accession>K0S6N7</accession>
<protein>
    <submittedName>
        <fullName evidence="2">Uncharacterized protein</fullName>
    </submittedName>
</protein>
<sequence>MASSDETPVITTISEPEAPPANEMNEAVAAVGQNVADAINPFEKEENAASKHFASTEGQGGPIDEFLSNVVDSCCGMTT</sequence>
<dbReference type="AlphaFoldDB" id="K0S6N7"/>
<feature type="compositionally biased region" description="Polar residues" evidence="1">
    <location>
        <begin position="1"/>
        <end position="14"/>
    </location>
</feature>